<dbReference type="STRING" id="74969.FAD_1266"/>
<reference evidence="2 3" key="1">
    <citation type="submission" date="2011-10" db="EMBL/GenBank/DDBJ databases">
        <title>Metabolic and evolutionary patterns in the extreme acidophile Ferroplasma acidiphilum.</title>
        <authorList>
            <person name="Golyshina O.V."/>
            <person name="Kozyavkin S.A."/>
            <person name="Tatusov R.L."/>
            <person name="Slesarev A.I."/>
            <person name="Golyshin P.N."/>
        </authorList>
    </citation>
    <scope>NUCLEOTIDE SEQUENCE [LARGE SCALE GENOMIC DNA]</scope>
    <source>
        <strain evidence="3">Y</strain>
    </source>
</reference>
<feature type="transmembrane region" description="Helical" evidence="1">
    <location>
        <begin position="92"/>
        <end position="121"/>
    </location>
</feature>
<keyword evidence="1" id="KW-0472">Membrane</keyword>
<evidence type="ECO:0000313" key="2">
    <source>
        <dbReference type="EMBL" id="ARD85134.1"/>
    </source>
</evidence>
<dbReference type="Proteomes" id="UP000192050">
    <property type="component" value="Chromosome"/>
</dbReference>
<dbReference type="AlphaFoldDB" id="A0A1V0N4V5"/>
<evidence type="ECO:0000256" key="1">
    <source>
        <dbReference type="SAM" id="Phobius"/>
    </source>
</evidence>
<sequence length="307" mass="34819">MTYTSIFQEIVKAIIDLSRPSIELLWHMMVKYGLNPEYSYEQFIKGNSPFINFYNYLFYNVYSDVILGIITISALVMLVYNSFIKPYPPAKFLIKTFAAIILFEASYRISMLFISISLVFYNNIYSLKTSWYGLEFSGLSFSNSLISILFTGTFVMAIMLLFGILIIRQALILFFILLMPAASLLLIIPGSEKQILKLYRIFFELAFFPFFTIIILYLIGLFNNPFLEIGLIYVAATAPLFFVTEMYRYFQGTMNFLNADAAVTEISSGIGDINPVSVLNGGINFGIDPDTSESRIPGIIDENGGIH</sequence>
<evidence type="ECO:0000313" key="3">
    <source>
        <dbReference type="Proteomes" id="UP000192050"/>
    </source>
</evidence>
<feature type="transmembrane region" description="Helical" evidence="1">
    <location>
        <begin position="201"/>
        <end position="219"/>
    </location>
</feature>
<feature type="transmembrane region" description="Helical" evidence="1">
    <location>
        <begin position="231"/>
        <end position="250"/>
    </location>
</feature>
<dbReference type="GeneID" id="31676764"/>
<proteinExistence type="predicted"/>
<accession>A0A1V0N4V5</accession>
<protein>
    <submittedName>
        <fullName evidence="2">Multipass membrane protein</fullName>
    </submittedName>
</protein>
<dbReference type="EMBL" id="CP015363">
    <property type="protein sequence ID" value="ARD85134.1"/>
    <property type="molecule type" value="Genomic_DNA"/>
</dbReference>
<dbReference type="RefSeq" id="WP_081142723.1">
    <property type="nucleotide sequence ID" value="NZ_CP015363.1"/>
</dbReference>
<keyword evidence="3" id="KW-1185">Reference proteome</keyword>
<name>A0A1V0N4V5_9ARCH</name>
<dbReference type="KEGG" id="fai:FAD_1266"/>
<dbReference type="OrthoDB" id="385043at2157"/>
<keyword evidence="1" id="KW-1133">Transmembrane helix</keyword>
<feature type="transmembrane region" description="Helical" evidence="1">
    <location>
        <begin position="141"/>
        <end position="164"/>
    </location>
</feature>
<feature type="transmembrane region" description="Helical" evidence="1">
    <location>
        <begin position="171"/>
        <end position="189"/>
    </location>
</feature>
<feature type="transmembrane region" description="Helical" evidence="1">
    <location>
        <begin position="57"/>
        <end position="80"/>
    </location>
</feature>
<organism evidence="2 3">
    <name type="scientific">Ferroplasma acidiphilum</name>
    <dbReference type="NCBI Taxonomy" id="74969"/>
    <lineage>
        <taxon>Archaea</taxon>
        <taxon>Methanobacteriati</taxon>
        <taxon>Thermoplasmatota</taxon>
        <taxon>Thermoplasmata</taxon>
        <taxon>Thermoplasmatales</taxon>
        <taxon>Ferroplasmaceae</taxon>
        <taxon>Ferroplasma</taxon>
    </lineage>
</organism>
<gene>
    <name evidence="2" type="ORF">FAD_1266</name>
</gene>
<keyword evidence="1" id="KW-0812">Transmembrane</keyword>